<comment type="subcellular location">
    <subcellularLocation>
        <location evidence="1">Membrane</location>
    </subcellularLocation>
</comment>
<dbReference type="PROSITE" id="PS50222">
    <property type="entry name" value="EF_HAND_2"/>
    <property type="match status" value="1"/>
</dbReference>
<dbReference type="Pfam" id="PF25886">
    <property type="entry name" value="Msy1"/>
    <property type="match status" value="1"/>
</dbReference>
<organism evidence="8 9">
    <name type="scientific">Verruconis gallopava</name>
    <dbReference type="NCBI Taxonomy" id="253628"/>
    <lineage>
        <taxon>Eukaryota</taxon>
        <taxon>Fungi</taxon>
        <taxon>Dikarya</taxon>
        <taxon>Ascomycota</taxon>
        <taxon>Pezizomycotina</taxon>
        <taxon>Dothideomycetes</taxon>
        <taxon>Pleosporomycetidae</taxon>
        <taxon>Venturiales</taxon>
        <taxon>Sympoventuriaceae</taxon>
        <taxon>Verruconis</taxon>
    </lineage>
</organism>
<dbReference type="OrthoDB" id="544685at2759"/>
<sequence>MGHDILVDMPPENEKSARVQISPVSPGAEDTKMHIGRRRTDPLKSTSREVGYDGEQNTLNTLGKMYTRIRDFNVITRNIIYIVPVAILLAIPLVIFATAAKEARAGGVRLLGLFIWIQVMWWSFWLTKAIAQTMPFIFQFLVGFVSSGTRKYRLLIKAMEIPIAFMLWTIVSYFTVPLITVFDQEKHNRVQWVRTFQRFLLASVAVAALFVAQKLIVQLITVNYHRRQFNARVNDSKLKVRMLDGLLEASLKMFPLNTHPFEREDFEIMTGIDAAQQEISSTKVVGGLAMYTELLQSTVGNITSEITGARSKQSSVIHNLVVEALESKRSSRALGARLWQSFVMEGKDALFRSDVEEILGEARKEEANEIFNLLDQDNNGDVSLDEMVMATLEISRERKAIAASMHDVGQAVRVLDRFLFLVALILLGIVYAAFFSESFAKYMFTIGTQLAAISFAIATTVQEFLGSCIFVFVKHPYDVGDMVVINDVRMIVEHISLLYSTFKRVDNSRMIQIPNIINNNNWIDNVTRSKQMKEQIDISVNAETSFADIEVFKMELATFLALDENKRDFHNDVELQITQCKDLKQIDMTIGVSHKSNWANEELRLTRRNKLMTAILSCLRCVPIYPVGSDKPLAIHRPTKEIVEAAREAVIADQEALKVLKETLIESDQDESTEIGVSSSVNTLGLNVQVAESRRHSRASMESRRSASNTRHNIGVRRAGQAPDGLE</sequence>
<evidence type="ECO:0000256" key="6">
    <source>
        <dbReference type="SAM" id="Phobius"/>
    </source>
</evidence>
<feature type="transmembrane region" description="Helical" evidence="6">
    <location>
        <begin position="161"/>
        <end position="179"/>
    </location>
</feature>
<feature type="transmembrane region" description="Helical" evidence="6">
    <location>
        <begin position="414"/>
        <end position="434"/>
    </location>
</feature>
<dbReference type="GO" id="GO:0006874">
    <property type="term" value="P:intracellular calcium ion homeostasis"/>
    <property type="evidence" value="ECO:0007669"/>
    <property type="project" value="TreeGrafter"/>
</dbReference>
<feature type="domain" description="EF-hand" evidence="7">
    <location>
        <begin position="362"/>
        <end position="397"/>
    </location>
</feature>
<evidence type="ECO:0000313" key="8">
    <source>
        <dbReference type="EMBL" id="KIW04597.1"/>
    </source>
</evidence>
<feature type="transmembrane region" description="Helical" evidence="6">
    <location>
        <begin position="446"/>
        <end position="473"/>
    </location>
</feature>
<dbReference type="Proteomes" id="UP000053259">
    <property type="component" value="Unassembled WGS sequence"/>
</dbReference>
<reference evidence="8 9" key="1">
    <citation type="submission" date="2015-01" db="EMBL/GenBank/DDBJ databases">
        <title>The Genome Sequence of Ochroconis gallopava CBS43764.</title>
        <authorList>
            <consortium name="The Broad Institute Genomics Platform"/>
            <person name="Cuomo C."/>
            <person name="de Hoog S."/>
            <person name="Gorbushina A."/>
            <person name="Stielow B."/>
            <person name="Teixiera M."/>
            <person name="Abouelleil A."/>
            <person name="Chapman S.B."/>
            <person name="Priest M."/>
            <person name="Young S.K."/>
            <person name="Wortman J."/>
            <person name="Nusbaum C."/>
            <person name="Birren B."/>
        </authorList>
    </citation>
    <scope>NUCLEOTIDE SEQUENCE [LARGE SCALE GENOMIC DNA]</scope>
    <source>
        <strain evidence="8 9">CBS 43764</strain>
    </source>
</reference>
<dbReference type="GeneID" id="27312318"/>
<dbReference type="PROSITE" id="PS00018">
    <property type="entry name" value="EF_HAND_1"/>
    <property type="match status" value="1"/>
</dbReference>
<dbReference type="PANTHER" id="PTHR31323">
    <property type="entry name" value="MECHANOSENSITIVE ION CHANNEL PROTEIN MSY2"/>
    <property type="match status" value="1"/>
</dbReference>
<dbReference type="Pfam" id="PF00924">
    <property type="entry name" value="MS_channel_2nd"/>
    <property type="match status" value="1"/>
</dbReference>
<dbReference type="GO" id="GO:0005262">
    <property type="term" value="F:calcium channel activity"/>
    <property type="evidence" value="ECO:0007669"/>
    <property type="project" value="TreeGrafter"/>
</dbReference>
<gene>
    <name evidence="8" type="ORF">PV09_04345</name>
</gene>
<evidence type="ECO:0000259" key="7">
    <source>
        <dbReference type="PROSITE" id="PS50222"/>
    </source>
</evidence>
<dbReference type="GO" id="GO:0005509">
    <property type="term" value="F:calcium ion binding"/>
    <property type="evidence" value="ECO:0007669"/>
    <property type="project" value="InterPro"/>
</dbReference>
<dbReference type="Gene3D" id="2.30.30.60">
    <property type="match status" value="1"/>
</dbReference>
<evidence type="ECO:0000256" key="1">
    <source>
        <dbReference type="ARBA" id="ARBA00004370"/>
    </source>
</evidence>
<accession>A0A0D1YVA4</accession>
<evidence type="ECO:0000256" key="3">
    <source>
        <dbReference type="ARBA" id="ARBA00022989"/>
    </source>
</evidence>
<dbReference type="EMBL" id="KN847540">
    <property type="protein sequence ID" value="KIW04597.1"/>
    <property type="molecule type" value="Genomic_DNA"/>
</dbReference>
<dbReference type="InterPro" id="IPR002048">
    <property type="entry name" value="EF_hand_dom"/>
</dbReference>
<keyword evidence="3 6" id="KW-1133">Transmembrane helix</keyword>
<feature type="transmembrane region" description="Helical" evidence="6">
    <location>
        <begin position="130"/>
        <end position="149"/>
    </location>
</feature>
<feature type="transmembrane region" description="Helical" evidence="6">
    <location>
        <begin position="79"/>
        <end position="100"/>
    </location>
</feature>
<keyword evidence="9" id="KW-1185">Reference proteome</keyword>
<feature type="transmembrane region" description="Helical" evidence="6">
    <location>
        <begin position="107"/>
        <end position="124"/>
    </location>
</feature>
<keyword evidence="4 6" id="KW-0472">Membrane</keyword>
<dbReference type="InterPro" id="IPR058650">
    <property type="entry name" value="Msy1/2-like"/>
</dbReference>
<feature type="region of interest" description="Disordered" evidence="5">
    <location>
        <begin position="691"/>
        <end position="727"/>
    </location>
</feature>
<dbReference type="PANTHER" id="PTHR31323:SF14">
    <property type="entry name" value="MECHANOSENSITIVE ION CHANNEL PROTEIN MSY2"/>
    <property type="match status" value="1"/>
</dbReference>
<dbReference type="InterPro" id="IPR018247">
    <property type="entry name" value="EF_Hand_1_Ca_BS"/>
</dbReference>
<evidence type="ECO:0000256" key="2">
    <source>
        <dbReference type="ARBA" id="ARBA00022692"/>
    </source>
</evidence>
<dbReference type="AlphaFoldDB" id="A0A0D1YVA4"/>
<name>A0A0D1YVA4_9PEZI</name>
<evidence type="ECO:0000256" key="5">
    <source>
        <dbReference type="SAM" id="MobiDB-lite"/>
    </source>
</evidence>
<dbReference type="InterPro" id="IPR023408">
    <property type="entry name" value="MscS_beta-dom_sf"/>
</dbReference>
<dbReference type="GO" id="GO:0016020">
    <property type="term" value="C:membrane"/>
    <property type="evidence" value="ECO:0007669"/>
    <property type="project" value="UniProtKB-SubCell"/>
</dbReference>
<keyword evidence="2 6" id="KW-0812">Transmembrane</keyword>
<protein>
    <recommendedName>
        <fullName evidence="7">EF-hand domain-containing protein</fullName>
    </recommendedName>
</protein>
<dbReference type="VEuPathDB" id="FungiDB:PV09_04345"/>
<dbReference type="InParanoid" id="A0A0D1YVA4"/>
<dbReference type="InterPro" id="IPR006685">
    <property type="entry name" value="MscS_channel_2nd"/>
</dbReference>
<evidence type="ECO:0000313" key="9">
    <source>
        <dbReference type="Proteomes" id="UP000053259"/>
    </source>
</evidence>
<proteinExistence type="predicted"/>
<dbReference type="HOGENOM" id="CLU_010480_4_0_1"/>
<evidence type="ECO:0000256" key="4">
    <source>
        <dbReference type="ARBA" id="ARBA00023136"/>
    </source>
</evidence>
<dbReference type="SUPFAM" id="SSF50182">
    <property type="entry name" value="Sm-like ribonucleoproteins"/>
    <property type="match status" value="1"/>
</dbReference>
<feature type="transmembrane region" description="Helical" evidence="6">
    <location>
        <begin position="199"/>
        <end position="222"/>
    </location>
</feature>
<dbReference type="InterPro" id="IPR010920">
    <property type="entry name" value="LSM_dom_sf"/>
</dbReference>
<dbReference type="RefSeq" id="XP_016214466.1">
    <property type="nucleotide sequence ID" value="XM_016357674.1"/>
</dbReference>